<dbReference type="RefSeq" id="WP_114673321.1">
    <property type="nucleotide sequence ID" value="NZ_CP031163.1"/>
</dbReference>
<keyword evidence="2" id="KW-0614">Plasmid</keyword>
<geneLocation type="plasmid" evidence="3">
    <name>pdrdi</name>
</geneLocation>
<feature type="transmembrane region" description="Helical" evidence="1">
    <location>
        <begin position="101"/>
        <end position="120"/>
    </location>
</feature>
<proteinExistence type="predicted"/>
<dbReference type="AlphaFoldDB" id="A0A345ILU4"/>
<protein>
    <submittedName>
        <fullName evidence="2">Uncharacterized protein</fullName>
    </submittedName>
</protein>
<accession>A0A345ILU4</accession>
<organism evidence="2 3">
    <name type="scientific">Deinococcus wulumuqiensis</name>
    <dbReference type="NCBI Taxonomy" id="980427"/>
    <lineage>
        <taxon>Bacteria</taxon>
        <taxon>Thermotogati</taxon>
        <taxon>Deinococcota</taxon>
        <taxon>Deinococci</taxon>
        <taxon>Deinococcales</taxon>
        <taxon>Deinococcaceae</taxon>
        <taxon>Deinococcus</taxon>
    </lineage>
</organism>
<dbReference type="KEGG" id="dwu:DVJ83_16050"/>
<feature type="transmembrane region" description="Helical" evidence="1">
    <location>
        <begin position="69"/>
        <end position="89"/>
    </location>
</feature>
<sequence length="121" mass="12796">MTNSQSVRPVLVSPLQWLRSQYARLMVLLTLVFWANAFAQSTPAQFQKELDGPAGKLCGYANVLPQSKWVTLAALLMVIAGVFLLFVPVARGAGAYLAKGIGVVVVLPALLGIAKGLGIAC</sequence>
<reference evidence="2 3" key="1">
    <citation type="submission" date="2018-07" db="EMBL/GenBank/DDBJ databases">
        <title>Complete Genome and Methylome Analysis of Deinococcus wulumuqiensis NEB 479.</title>
        <authorList>
            <person name="Fomenkov A."/>
            <person name="Luyten Y."/>
            <person name="Vincze T."/>
            <person name="Anton B.P."/>
            <person name="Clark T."/>
            <person name="Roberts R.J."/>
            <person name="Morgan R.D."/>
        </authorList>
    </citation>
    <scope>NUCLEOTIDE SEQUENCE [LARGE SCALE GENOMIC DNA]</scope>
    <source>
        <strain evidence="2 3">NEB 479</strain>
        <plasmid evidence="3">Plasmid pdrdi</plasmid>
    </source>
</reference>
<dbReference type="Proteomes" id="UP000253744">
    <property type="component" value="Plasmid pDrdI"/>
</dbReference>
<keyword evidence="1" id="KW-1133">Transmembrane helix</keyword>
<gene>
    <name evidence="2" type="ORF">DVJ83_16050</name>
</gene>
<evidence type="ECO:0000313" key="2">
    <source>
        <dbReference type="EMBL" id="AXH00667.1"/>
    </source>
</evidence>
<name>A0A345ILU4_9DEIO</name>
<evidence type="ECO:0000256" key="1">
    <source>
        <dbReference type="SAM" id="Phobius"/>
    </source>
</evidence>
<keyword evidence="1" id="KW-0472">Membrane</keyword>
<keyword evidence="1" id="KW-0812">Transmembrane</keyword>
<dbReference type="EMBL" id="CP031163">
    <property type="protein sequence ID" value="AXH00667.1"/>
    <property type="molecule type" value="Genomic_DNA"/>
</dbReference>
<evidence type="ECO:0000313" key="3">
    <source>
        <dbReference type="Proteomes" id="UP000253744"/>
    </source>
</evidence>